<evidence type="ECO:0000256" key="1">
    <source>
        <dbReference type="SAM" id="MobiDB-lite"/>
    </source>
</evidence>
<organism evidence="2">
    <name type="scientific">Arundo donax</name>
    <name type="common">Giant reed</name>
    <name type="synonym">Donax arundinaceus</name>
    <dbReference type="NCBI Taxonomy" id="35708"/>
    <lineage>
        <taxon>Eukaryota</taxon>
        <taxon>Viridiplantae</taxon>
        <taxon>Streptophyta</taxon>
        <taxon>Embryophyta</taxon>
        <taxon>Tracheophyta</taxon>
        <taxon>Spermatophyta</taxon>
        <taxon>Magnoliopsida</taxon>
        <taxon>Liliopsida</taxon>
        <taxon>Poales</taxon>
        <taxon>Poaceae</taxon>
        <taxon>PACMAD clade</taxon>
        <taxon>Arundinoideae</taxon>
        <taxon>Arundineae</taxon>
        <taxon>Arundo</taxon>
    </lineage>
</organism>
<dbReference type="AlphaFoldDB" id="A0A0A9GD23"/>
<feature type="region of interest" description="Disordered" evidence="1">
    <location>
        <begin position="1"/>
        <end position="22"/>
    </location>
</feature>
<sequence length="68" mass="6988">MAARTSLGRVESKGEGPNRVGGSWREVGFAACVIDLGGQDQDKQRGACRLGGDGDGGGARGTLGKRRQ</sequence>
<dbReference type="EMBL" id="GBRH01179348">
    <property type="protein sequence ID" value="JAE18548.1"/>
    <property type="molecule type" value="Transcribed_RNA"/>
</dbReference>
<accession>A0A0A9GD23</accession>
<feature type="compositionally biased region" description="Gly residues" evidence="1">
    <location>
        <begin position="49"/>
        <end position="61"/>
    </location>
</feature>
<name>A0A0A9GD23_ARUDO</name>
<evidence type="ECO:0000313" key="2">
    <source>
        <dbReference type="EMBL" id="JAE18548.1"/>
    </source>
</evidence>
<protein>
    <submittedName>
        <fullName evidence="2">Uncharacterized protein</fullName>
    </submittedName>
</protein>
<feature type="region of interest" description="Disordered" evidence="1">
    <location>
        <begin position="40"/>
        <end position="68"/>
    </location>
</feature>
<reference evidence="2" key="2">
    <citation type="journal article" date="2015" name="Data Brief">
        <title>Shoot transcriptome of the giant reed, Arundo donax.</title>
        <authorList>
            <person name="Barrero R.A."/>
            <person name="Guerrero F.D."/>
            <person name="Moolhuijzen P."/>
            <person name="Goolsby J.A."/>
            <person name="Tidwell J."/>
            <person name="Bellgard S.E."/>
            <person name="Bellgard M.I."/>
        </authorList>
    </citation>
    <scope>NUCLEOTIDE SEQUENCE</scope>
    <source>
        <tissue evidence="2">Shoot tissue taken approximately 20 cm above the soil surface</tissue>
    </source>
</reference>
<proteinExistence type="predicted"/>
<reference evidence="2" key="1">
    <citation type="submission" date="2014-09" db="EMBL/GenBank/DDBJ databases">
        <authorList>
            <person name="Magalhaes I.L.F."/>
            <person name="Oliveira U."/>
            <person name="Santos F.R."/>
            <person name="Vidigal T.H.D.A."/>
            <person name="Brescovit A.D."/>
            <person name="Santos A.J."/>
        </authorList>
    </citation>
    <scope>NUCLEOTIDE SEQUENCE</scope>
    <source>
        <tissue evidence="2">Shoot tissue taken approximately 20 cm above the soil surface</tissue>
    </source>
</reference>